<accession>A0AAW0EDA5</accession>
<feature type="transmembrane region" description="Helical" evidence="1">
    <location>
        <begin position="79"/>
        <end position="103"/>
    </location>
</feature>
<evidence type="ECO:0000313" key="3">
    <source>
        <dbReference type="Proteomes" id="UP001362999"/>
    </source>
</evidence>
<reference evidence="2 3" key="1">
    <citation type="journal article" date="2024" name="J Genomics">
        <title>Draft genome sequencing and assembly of Favolaschia claudopus CIRM-BRFM 2984 isolated from oak limbs.</title>
        <authorList>
            <person name="Navarro D."/>
            <person name="Drula E."/>
            <person name="Chaduli D."/>
            <person name="Cazenave R."/>
            <person name="Ahrendt S."/>
            <person name="Wang J."/>
            <person name="Lipzen A."/>
            <person name="Daum C."/>
            <person name="Barry K."/>
            <person name="Grigoriev I.V."/>
            <person name="Favel A."/>
            <person name="Rosso M.N."/>
            <person name="Martin F."/>
        </authorList>
    </citation>
    <scope>NUCLEOTIDE SEQUENCE [LARGE SCALE GENOMIC DNA]</scope>
    <source>
        <strain evidence="2 3">CIRM-BRFM 2984</strain>
    </source>
</reference>
<evidence type="ECO:0008006" key="4">
    <source>
        <dbReference type="Google" id="ProtNLM"/>
    </source>
</evidence>
<keyword evidence="1" id="KW-0472">Membrane</keyword>
<organism evidence="2 3">
    <name type="scientific">Favolaschia claudopus</name>
    <dbReference type="NCBI Taxonomy" id="2862362"/>
    <lineage>
        <taxon>Eukaryota</taxon>
        <taxon>Fungi</taxon>
        <taxon>Dikarya</taxon>
        <taxon>Basidiomycota</taxon>
        <taxon>Agaricomycotina</taxon>
        <taxon>Agaricomycetes</taxon>
        <taxon>Agaricomycetidae</taxon>
        <taxon>Agaricales</taxon>
        <taxon>Marasmiineae</taxon>
        <taxon>Mycenaceae</taxon>
        <taxon>Favolaschia</taxon>
    </lineage>
</organism>
<dbReference type="AlphaFoldDB" id="A0AAW0EDA5"/>
<sequence length="220" mass="25154">MEDGWMDQKALVLILSRRCLPCPFRSHVAVAPSPSPPPCRHFATDLPRLPPDARPPSPLHFSPCTTHHRIDPGPEYHNILLLQLITGLIIFLSLSAITLIIWAQPPPPLRFFLPIHSRLASLSIYTFRKSRNHLSILFLHSTLRFHLCFFSSFVRTIYRYTPHSLPAQSIYPFCFASSLLSSPLPTLFSSSLQIIIIAHHHDIHFFFGCVFLLYFCSRTT</sequence>
<proteinExistence type="predicted"/>
<feature type="transmembrane region" description="Helical" evidence="1">
    <location>
        <begin position="194"/>
        <end position="216"/>
    </location>
</feature>
<dbReference type="EMBL" id="JAWWNJ010000002">
    <property type="protein sequence ID" value="KAK7062384.1"/>
    <property type="molecule type" value="Genomic_DNA"/>
</dbReference>
<evidence type="ECO:0000313" key="2">
    <source>
        <dbReference type="EMBL" id="KAK7062384.1"/>
    </source>
</evidence>
<keyword evidence="1" id="KW-0812">Transmembrane</keyword>
<dbReference type="Proteomes" id="UP001362999">
    <property type="component" value="Unassembled WGS sequence"/>
</dbReference>
<feature type="non-terminal residue" evidence="2">
    <location>
        <position position="220"/>
    </location>
</feature>
<protein>
    <recommendedName>
        <fullName evidence="4">Cytochrome b</fullName>
    </recommendedName>
</protein>
<name>A0AAW0EDA5_9AGAR</name>
<keyword evidence="1" id="KW-1133">Transmembrane helix</keyword>
<evidence type="ECO:0000256" key="1">
    <source>
        <dbReference type="SAM" id="Phobius"/>
    </source>
</evidence>
<gene>
    <name evidence="2" type="ORF">R3P38DRAFT_2835003</name>
</gene>
<keyword evidence="3" id="KW-1185">Reference proteome</keyword>
<comment type="caution">
    <text evidence="2">The sequence shown here is derived from an EMBL/GenBank/DDBJ whole genome shotgun (WGS) entry which is preliminary data.</text>
</comment>